<accession>A0A512ME53</accession>
<sequence length="680" mass="76183">MSPVFAGLPQDAAELLKQAGNANDDRERQTTLEKMAALPSLDATQKKEAVSLADFARRWNESGLKFYGAAMRGKPYRALGDYDFGVAADSPLKPLCELYRGRMLAWNLIENSNVRTNPKEAKWFKDESVASFKRVTEAFPKNEAARMYLGEAQPWGSIPEKVAGAPEWATLQREQLERMAEIIRWWITHRQRDNGEFGGGWGDDCEMWRWWSSVLLGFDDPQITAAQLKFSRSAVTRPHLKGGFNTEITDVEHAAEDTTDNLVPLMVLEPDNPKWTQWGLKMGDFMRDVWTGRNERGHLQFKSFYFSATEAAPQPHRAFDVIANVGALHPALLAWQKTGDEKLGAQICTWLDTWVDATAREENGKPAGILPASLHWPDGAASGAEGHWWEPVKPGGYMHSYYIWPSVITEITDALMLAHVMTGKETYLAPLRSMAAIRLKYLKNPASAKAAPGSEIWCAQELAPRRNANSNTGGLVKTLARFKALTGTTEFDELLKLEGSEFVIRTDAEGRRELEKALEESLGALRVNFAGFTSEVRSTDRCVRFVQFLAQDYAFDDYKGVMQPKHELLYRMVTGDKNAPRFPQMAVRWLTPPKEIAALVTEASTTRFSAELFHFGKEPRQLSAELRQLKPGSYKASLTINGESAKLPGDVVKIEKGRFTKLPFTLPAQKLVVLSLQPVP</sequence>
<dbReference type="Proteomes" id="UP000321577">
    <property type="component" value="Unassembled WGS sequence"/>
</dbReference>
<name>A0A512ME53_9BACT</name>
<gene>
    <name evidence="1" type="ORF">BGE01nite_42630</name>
</gene>
<reference evidence="1 2" key="1">
    <citation type="submission" date="2019-07" db="EMBL/GenBank/DDBJ databases">
        <title>Whole genome shotgun sequence of Brevifollis gellanilyticus NBRC 108608.</title>
        <authorList>
            <person name="Hosoyama A."/>
            <person name="Uohara A."/>
            <person name="Ohji S."/>
            <person name="Ichikawa N."/>
        </authorList>
    </citation>
    <scope>NUCLEOTIDE SEQUENCE [LARGE SCALE GENOMIC DNA]</scope>
    <source>
        <strain evidence="1 2">NBRC 108608</strain>
    </source>
</reference>
<proteinExistence type="predicted"/>
<dbReference type="AlphaFoldDB" id="A0A512ME53"/>
<organism evidence="1 2">
    <name type="scientific">Brevifollis gellanilyticus</name>
    <dbReference type="NCBI Taxonomy" id="748831"/>
    <lineage>
        <taxon>Bacteria</taxon>
        <taxon>Pseudomonadati</taxon>
        <taxon>Verrucomicrobiota</taxon>
        <taxon>Verrucomicrobiia</taxon>
        <taxon>Verrucomicrobiales</taxon>
        <taxon>Verrucomicrobiaceae</taxon>
    </lineage>
</organism>
<evidence type="ECO:0000313" key="1">
    <source>
        <dbReference type="EMBL" id="GEP44972.1"/>
    </source>
</evidence>
<comment type="caution">
    <text evidence="1">The sequence shown here is derived from an EMBL/GenBank/DDBJ whole genome shotgun (WGS) entry which is preliminary data.</text>
</comment>
<evidence type="ECO:0000313" key="2">
    <source>
        <dbReference type="Proteomes" id="UP000321577"/>
    </source>
</evidence>
<keyword evidence="2" id="KW-1185">Reference proteome</keyword>
<protein>
    <submittedName>
        <fullName evidence="1">Uncharacterized protein</fullName>
    </submittedName>
</protein>
<dbReference type="EMBL" id="BKAG01000039">
    <property type="protein sequence ID" value="GEP44972.1"/>
    <property type="molecule type" value="Genomic_DNA"/>
</dbReference>